<dbReference type="EMBL" id="WEGH01000001">
    <property type="protein sequence ID" value="MQY03726.1"/>
    <property type="molecule type" value="Genomic_DNA"/>
</dbReference>
<dbReference type="PANTHER" id="PTHR40279">
    <property type="entry name" value="PQQC-LIKE PROTEIN"/>
    <property type="match status" value="1"/>
</dbReference>
<evidence type="ECO:0000313" key="3">
    <source>
        <dbReference type="Proteomes" id="UP000487268"/>
    </source>
</evidence>
<dbReference type="SMART" id="SM01236">
    <property type="entry name" value="Haem_oxygenase_2"/>
    <property type="match status" value="1"/>
</dbReference>
<dbReference type="OrthoDB" id="9429673at2"/>
<name>A0A7K0BRS3_9ACTN</name>
<dbReference type="InterPro" id="IPR016084">
    <property type="entry name" value="Haem_Oase-like_multi-hlx"/>
</dbReference>
<gene>
    <name evidence="2" type="ORF">ACRB68_17710</name>
</gene>
<reference evidence="2 3" key="1">
    <citation type="submission" date="2019-10" db="EMBL/GenBank/DDBJ databases">
        <title>Actinomadura rubteroloni sp. nov. and Actinomadura macrotermitis sp. nov., isolated from the gut of fungus growing-termite Macrotermes natalensis.</title>
        <authorList>
            <person name="Benndorf R."/>
            <person name="Martin K."/>
            <person name="Kuefner M."/>
            <person name="De Beer W."/>
            <person name="Kaster A.-K."/>
            <person name="Vollmers J."/>
            <person name="Poulsen M."/>
            <person name="Beemelmanns C."/>
        </authorList>
    </citation>
    <scope>NUCLEOTIDE SEQUENCE [LARGE SCALE GENOMIC DNA]</scope>
    <source>
        <strain evidence="2 3">RB68</strain>
    </source>
</reference>
<accession>A0A7K0BRS3</accession>
<keyword evidence="1" id="KW-0560">Oxidoreductase</keyword>
<dbReference type="SUPFAM" id="SSF48613">
    <property type="entry name" value="Heme oxygenase-like"/>
    <property type="match status" value="1"/>
</dbReference>
<organism evidence="2 3">
    <name type="scientific">Actinomadura macrotermitis</name>
    <dbReference type="NCBI Taxonomy" id="2585200"/>
    <lineage>
        <taxon>Bacteria</taxon>
        <taxon>Bacillati</taxon>
        <taxon>Actinomycetota</taxon>
        <taxon>Actinomycetes</taxon>
        <taxon>Streptosporangiales</taxon>
        <taxon>Thermomonosporaceae</taxon>
        <taxon>Actinomadura</taxon>
    </lineage>
</organism>
<dbReference type="PANTHER" id="PTHR40279:SF3">
    <property type="entry name" value="4-AMINOBENZOATE SYNTHASE"/>
    <property type="match status" value="1"/>
</dbReference>
<keyword evidence="3" id="KW-1185">Reference proteome</keyword>
<comment type="caution">
    <text evidence="2">The sequence shown here is derived from an EMBL/GenBank/DDBJ whole genome shotgun (WGS) entry which is preliminary data.</text>
</comment>
<dbReference type="Gene3D" id="1.20.910.10">
    <property type="entry name" value="Heme oxygenase-like"/>
    <property type="match status" value="1"/>
</dbReference>
<dbReference type="Proteomes" id="UP000487268">
    <property type="component" value="Unassembled WGS sequence"/>
</dbReference>
<dbReference type="RefSeq" id="WP_153531603.1">
    <property type="nucleotide sequence ID" value="NZ_WEGH01000001.1"/>
</dbReference>
<evidence type="ECO:0000313" key="2">
    <source>
        <dbReference type="EMBL" id="MQY03726.1"/>
    </source>
</evidence>
<dbReference type="GO" id="GO:0016491">
    <property type="term" value="F:oxidoreductase activity"/>
    <property type="evidence" value="ECO:0007669"/>
    <property type="project" value="UniProtKB-KW"/>
</dbReference>
<proteinExistence type="predicted"/>
<evidence type="ECO:0000256" key="1">
    <source>
        <dbReference type="ARBA" id="ARBA00023002"/>
    </source>
</evidence>
<dbReference type="AlphaFoldDB" id="A0A7K0BRS3"/>
<dbReference type="InterPro" id="IPR039068">
    <property type="entry name" value="PqqC-like"/>
</dbReference>
<dbReference type="Pfam" id="PF14518">
    <property type="entry name" value="Haem_oxygenas_2"/>
    <property type="match status" value="1"/>
</dbReference>
<sequence length="227" mass="26031">MHSDLIAKLDELIDEQAYVRHSFTETLVSGGVSRERLKDWAIQKYHQTFLQNVGFSAIHARAMHHEDVRQWEMEQLIAEETAIRDGSDSHYNLMKRFAVAMGAGEDLDGVPPAPEVMEFIDYLTGTCLNEHFVYGLLAFYVNERQTPAAVQRMYDHLTTEMGVSKHDAEWFLVHGEVDVYHAREARELIVKYAGEAPGFETRAEELVRASCAQWVKLQDFYYSKIAA</sequence>
<evidence type="ECO:0008006" key="4">
    <source>
        <dbReference type="Google" id="ProtNLM"/>
    </source>
</evidence>
<protein>
    <recommendedName>
        <fullName evidence="4">Iron-containing redox enzyme family protein</fullName>
    </recommendedName>
</protein>